<organism evidence="1 2">
    <name type="scientific">Parascaris equorum</name>
    <name type="common">Equine roundworm</name>
    <dbReference type="NCBI Taxonomy" id="6256"/>
    <lineage>
        <taxon>Eukaryota</taxon>
        <taxon>Metazoa</taxon>
        <taxon>Ecdysozoa</taxon>
        <taxon>Nematoda</taxon>
        <taxon>Chromadorea</taxon>
        <taxon>Rhabditida</taxon>
        <taxon>Spirurina</taxon>
        <taxon>Ascaridomorpha</taxon>
        <taxon>Ascaridoidea</taxon>
        <taxon>Ascarididae</taxon>
        <taxon>Parascaris</taxon>
    </lineage>
</organism>
<accession>A0A914RGV4</accession>
<reference evidence="2" key="1">
    <citation type="submission" date="2022-11" db="UniProtKB">
        <authorList>
            <consortium name="WormBaseParasite"/>
        </authorList>
    </citation>
    <scope>IDENTIFICATION</scope>
</reference>
<dbReference type="WBParaSite" id="PEQ_0000095701-mRNA-1">
    <property type="protein sequence ID" value="PEQ_0000095701-mRNA-1"/>
    <property type="gene ID" value="PEQ_0000095701"/>
</dbReference>
<evidence type="ECO:0000313" key="1">
    <source>
        <dbReference type="Proteomes" id="UP000887564"/>
    </source>
</evidence>
<dbReference type="AlphaFoldDB" id="A0A914RGV4"/>
<keyword evidence="1" id="KW-1185">Reference proteome</keyword>
<name>A0A914RGV4_PAREQ</name>
<sequence>MKPGSFACADLGLSGSRQWVVLDVNDKQLVSLELAATLHAEFDARRMKRLGEAFICIEDTVNSLVSSNCTSHHTISRIASLVKKAPYFSRMPKSSLHVEGNDVNASNMYVYPCCQQLV</sequence>
<dbReference type="Proteomes" id="UP000887564">
    <property type="component" value="Unplaced"/>
</dbReference>
<protein>
    <submittedName>
        <fullName evidence="2">Uncharacterized protein</fullName>
    </submittedName>
</protein>
<evidence type="ECO:0000313" key="2">
    <source>
        <dbReference type="WBParaSite" id="PEQ_0000095701-mRNA-1"/>
    </source>
</evidence>
<proteinExistence type="predicted"/>